<gene>
    <name evidence="1" type="ORF">RMCFA_6864</name>
</gene>
<accession>A0A100WYH2</accession>
<reference evidence="2" key="2">
    <citation type="submission" date="2016-02" db="EMBL/GenBank/DDBJ databases">
        <title>Draft genome sequence of five rapidly growing Mycobacterium species.</title>
        <authorList>
            <person name="Katahira K."/>
            <person name="Gotou Y."/>
            <person name="Iida K."/>
            <person name="Ogura Y."/>
            <person name="Hayashi T."/>
        </authorList>
    </citation>
    <scope>NUCLEOTIDE SEQUENCE [LARGE SCALE GENOMIC DNA]</scope>
    <source>
        <strain evidence="2">JCM6368</strain>
    </source>
</reference>
<dbReference type="Proteomes" id="UP000069705">
    <property type="component" value="Unassembled WGS sequence"/>
</dbReference>
<evidence type="ECO:0000313" key="1">
    <source>
        <dbReference type="EMBL" id="GAT06753.1"/>
    </source>
</evidence>
<sequence>MSVTEEEIDAQFRRGPAISRLVPEQREMVPASWLPVFDAADPSARAVAALSLWTGGAQTLMPEFWAVLQEFLVDAWVGLRDDRPVLVYVVEFILRYADEGYEQTQRTVAVWVGEPPAPEAVTRYPELWSAAPAELVDFYRTIHGSFTVPDRQSFGLPAVDAMPTLADVFEELDVDPLEYESGPQPDRLLMVTQIYSGTRLCLSPELPAGHGIVVHGYDDPDPSSKDFATLLDELVLVRFEVD</sequence>
<comment type="caution">
    <text evidence="1">The sequence shown here is derived from an EMBL/GenBank/DDBJ whole genome shotgun (WGS) entry which is preliminary data.</text>
</comment>
<name>A0A100WYH2_MYCFO</name>
<reference evidence="1 2" key="1">
    <citation type="journal article" date="2016" name="Genome Announc.">
        <title>Draft Genome Sequences of Five Rapidly Growing Mycobacterium Species, M. thermoresistibile, M. fortuitum subsp. acetamidolyticum, M. canariasense, M. brisbanense, and M. novocastrense.</title>
        <authorList>
            <person name="Katahira K."/>
            <person name="Ogura Y."/>
            <person name="Gotoh Y."/>
            <person name="Hayashi T."/>
        </authorList>
    </citation>
    <scope>NUCLEOTIDE SEQUENCE [LARGE SCALE GENOMIC DNA]</scope>
    <source>
        <strain evidence="1 2">JCM6368</strain>
    </source>
</reference>
<organism evidence="1 2">
    <name type="scientific">Mycolicibacterium fortuitum subsp. acetamidolyticum</name>
    <dbReference type="NCBI Taxonomy" id="144550"/>
    <lineage>
        <taxon>Bacteria</taxon>
        <taxon>Bacillati</taxon>
        <taxon>Actinomycetota</taxon>
        <taxon>Actinomycetes</taxon>
        <taxon>Mycobacteriales</taxon>
        <taxon>Mycobacteriaceae</taxon>
        <taxon>Mycolicibacterium</taxon>
    </lineage>
</organism>
<dbReference type="EMBL" id="BCSZ01000081">
    <property type="protein sequence ID" value="GAT06753.1"/>
    <property type="molecule type" value="Genomic_DNA"/>
</dbReference>
<evidence type="ECO:0000313" key="2">
    <source>
        <dbReference type="Proteomes" id="UP000069705"/>
    </source>
</evidence>
<protein>
    <submittedName>
        <fullName evidence="1">Uncharacterized protein</fullName>
    </submittedName>
</protein>
<proteinExistence type="predicted"/>
<dbReference type="RefSeq" id="WP_061265791.1">
    <property type="nucleotide sequence ID" value="NZ_BCSZ01000081.1"/>
</dbReference>
<dbReference type="AlphaFoldDB" id="A0A100WYH2"/>